<reference evidence="6" key="1">
    <citation type="submission" date="2020-10" db="EMBL/GenBank/DDBJ databases">
        <authorList>
            <person name="Kikuchi T."/>
        </authorList>
    </citation>
    <scope>NUCLEOTIDE SEQUENCE</scope>
    <source>
        <strain evidence="6">NKZ352</strain>
    </source>
</reference>
<dbReference type="GO" id="GO:0016020">
    <property type="term" value="C:membrane"/>
    <property type="evidence" value="ECO:0007669"/>
    <property type="project" value="UniProtKB-SubCell"/>
</dbReference>
<dbReference type="Proteomes" id="UP000835052">
    <property type="component" value="Unassembled WGS sequence"/>
</dbReference>
<proteinExistence type="predicted"/>
<keyword evidence="3" id="KW-0808">Transferase</keyword>
<dbReference type="PANTHER" id="PTHR46671">
    <property type="entry name" value="PROTEIN CBG11221"/>
    <property type="match status" value="1"/>
</dbReference>
<comment type="subcellular location">
    <subcellularLocation>
        <location evidence="1">Membrane</location>
        <topology evidence="1">Single-pass type II membrane protein</topology>
    </subcellularLocation>
</comment>
<keyword evidence="2" id="KW-0328">Glycosyltransferase</keyword>
<accession>A0A8S1H5E2</accession>
<evidence type="ECO:0000256" key="2">
    <source>
        <dbReference type="ARBA" id="ARBA00022676"/>
    </source>
</evidence>
<dbReference type="OrthoDB" id="5772143at2759"/>
<comment type="caution">
    <text evidence="6">The sequence shown here is derived from an EMBL/GenBank/DDBJ whole genome shotgun (WGS) entry which is preliminary data.</text>
</comment>
<sequence>MYSLHQFVPLPPKNDIDCDLYSNASSPELDNYLRNRSVFGANSSRRSLFLNSKTTLFPDGFTEKNYIFINLQDYDFVEEVLTMMYSPTHFFCFAVDSTADDIFRQRMRKLGDCLVNILVPKVEFDTSTSHGLIKAHQSCFEELKDYEWKHALVNAENDMPLFSTKFFARRARRLRDLTDINGVILKPDTILSANPNDTKSELYKTAKTFLKRLGSTATLNKQTQAALYQYLSNLPDFQLKNSTKMRIEADCKSKNYDADGSCIYGMEDFATMRNSPKLFVRGDPHFDFGFVQCLHEVVFQRTFYEPNVNDVFKLVGEHYSEDAH</sequence>
<evidence type="ECO:0000256" key="3">
    <source>
        <dbReference type="ARBA" id="ARBA00022679"/>
    </source>
</evidence>
<dbReference type="GO" id="GO:0016757">
    <property type="term" value="F:glycosyltransferase activity"/>
    <property type="evidence" value="ECO:0007669"/>
    <property type="project" value="UniProtKB-KW"/>
</dbReference>
<evidence type="ECO:0000256" key="4">
    <source>
        <dbReference type="ARBA" id="ARBA00023136"/>
    </source>
</evidence>
<gene>
    <name evidence="6" type="ORF">CAUJ_LOCUS7415</name>
</gene>
<dbReference type="InterPro" id="IPR003406">
    <property type="entry name" value="Glyco_trans_14"/>
</dbReference>
<keyword evidence="5" id="KW-0325">Glycoprotein</keyword>
<protein>
    <submittedName>
        <fullName evidence="6">Uncharacterized protein</fullName>
    </submittedName>
</protein>
<dbReference type="EMBL" id="CAJGYM010000021">
    <property type="protein sequence ID" value="CAD6191496.1"/>
    <property type="molecule type" value="Genomic_DNA"/>
</dbReference>
<keyword evidence="4" id="KW-0472">Membrane</keyword>
<name>A0A8S1H5E2_9PELO</name>
<dbReference type="AlphaFoldDB" id="A0A8S1H5E2"/>
<evidence type="ECO:0000313" key="7">
    <source>
        <dbReference type="Proteomes" id="UP000835052"/>
    </source>
</evidence>
<dbReference type="Pfam" id="PF02485">
    <property type="entry name" value="Branch"/>
    <property type="match status" value="1"/>
</dbReference>
<keyword evidence="7" id="KW-1185">Reference proteome</keyword>
<evidence type="ECO:0000256" key="5">
    <source>
        <dbReference type="ARBA" id="ARBA00023180"/>
    </source>
</evidence>
<dbReference type="PANTHER" id="PTHR46671:SF8">
    <property type="entry name" value="CORE-2_I-BRANCHING ENZYME"/>
    <property type="match status" value="1"/>
</dbReference>
<evidence type="ECO:0000313" key="6">
    <source>
        <dbReference type="EMBL" id="CAD6191496.1"/>
    </source>
</evidence>
<evidence type="ECO:0000256" key="1">
    <source>
        <dbReference type="ARBA" id="ARBA00004606"/>
    </source>
</evidence>
<organism evidence="6 7">
    <name type="scientific">Caenorhabditis auriculariae</name>
    <dbReference type="NCBI Taxonomy" id="2777116"/>
    <lineage>
        <taxon>Eukaryota</taxon>
        <taxon>Metazoa</taxon>
        <taxon>Ecdysozoa</taxon>
        <taxon>Nematoda</taxon>
        <taxon>Chromadorea</taxon>
        <taxon>Rhabditida</taxon>
        <taxon>Rhabditina</taxon>
        <taxon>Rhabditomorpha</taxon>
        <taxon>Rhabditoidea</taxon>
        <taxon>Rhabditidae</taxon>
        <taxon>Peloderinae</taxon>
        <taxon>Caenorhabditis</taxon>
    </lineage>
</organism>